<organism evidence="1 2">
    <name type="scientific">Amborella trichopoda</name>
    <dbReference type="NCBI Taxonomy" id="13333"/>
    <lineage>
        <taxon>Eukaryota</taxon>
        <taxon>Viridiplantae</taxon>
        <taxon>Streptophyta</taxon>
        <taxon>Embryophyta</taxon>
        <taxon>Tracheophyta</taxon>
        <taxon>Spermatophyta</taxon>
        <taxon>Magnoliopsida</taxon>
        <taxon>Amborellales</taxon>
        <taxon>Amborellaceae</taxon>
        <taxon>Amborella</taxon>
    </lineage>
</organism>
<accession>W1P4L6</accession>
<protein>
    <submittedName>
        <fullName evidence="1">Uncharacterized protein</fullName>
    </submittedName>
</protein>
<dbReference type="OMA" id="ICKYLCR"/>
<dbReference type="STRING" id="13333.W1P4L6"/>
<evidence type="ECO:0000313" key="2">
    <source>
        <dbReference type="Proteomes" id="UP000017836"/>
    </source>
</evidence>
<dbReference type="eggNOG" id="KOG1809">
    <property type="taxonomic scope" value="Eukaryota"/>
</dbReference>
<gene>
    <name evidence="1" type="ORF">AMTR_s00089p00160720</name>
</gene>
<proteinExistence type="predicted"/>
<name>W1P4L6_AMBTC</name>
<dbReference type="Gramene" id="ERN01900">
    <property type="protein sequence ID" value="ERN01900"/>
    <property type="gene ID" value="AMTR_s00089p00160720"/>
</dbReference>
<evidence type="ECO:0000313" key="1">
    <source>
        <dbReference type="EMBL" id="ERN01900.1"/>
    </source>
</evidence>
<dbReference type="PANTHER" id="PTHR45523:SF2">
    <property type="entry name" value="OS02G0470600 PROTEIN"/>
    <property type="match status" value="1"/>
</dbReference>
<dbReference type="Proteomes" id="UP000017836">
    <property type="component" value="Unassembled WGS sequence"/>
</dbReference>
<sequence>MIGKSRLLICKYLCRRSSSGDTPIVEFSKESHLLEDRLTKEEWLAINKILSYQSDEEMNFPFGKDSQNTIHFLVNISIGQAAARIINIRQTEIICGRFEHLQICTKFCPKSIQCNIKLRFYGLSSPEGSIVQSVINEKKADALSATFVHSPHGENVDWQLSATIAPCHVTVLICFLFV</sequence>
<dbReference type="AlphaFoldDB" id="W1P4L6"/>
<keyword evidence="2" id="KW-1185">Reference proteome</keyword>
<dbReference type="HOGENOM" id="CLU_124253_0_0_1"/>
<dbReference type="PANTHER" id="PTHR45523">
    <property type="entry name" value="TETRATRICOPEPTIDE REPEAT (TPR)-CONTAINING PROTEIN-RELATED"/>
    <property type="match status" value="1"/>
</dbReference>
<reference evidence="2" key="1">
    <citation type="journal article" date="2013" name="Science">
        <title>The Amborella genome and the evolution of flowering plants.</title>
        <authorList>
            <consortium name="Amborella Genome Project"/>
        </authorList>
    </citation>
    <scope>NUCLEOTIDE SEQUENCE [LARGE SCALE GENOMIC DNA]</scope>
</reference>
<dbReference type="EMBL" id="KI394680">
    <property type="protein sequence ID" value="ERN01900.1"/>
    <property type="molecule type" value="Genomic_DNA"/>
</dbReference>